<name>A0A9X1DBK1_9SPHN</name>
<organism evidence="1 2">
    <name type="scientific">Sphingobium nicotianae</name>
    <dbReference type="NCBI Taxonomy" id="2782607"/>
    <lineage>
        <taxon>Bacteria</taxon>
        <taxon>Pseudomonadati</taxon>
        <taxon>Pseudomonadota</taxon>
        <taxon>Alphaproteobacteria</taxon>
        <taxon>Sphingomonadales</taxon>
        <taxon>Sphingomonadaceae</taxon>
        <taxon>Sphingobium</taxon>
    </lineage>
</organism>
<accession>A0A9X1DBK1</accession>
<dbReference type="RefSeq" id="WP_214622708.1">
    <property type="nucleotide sequence ID" value="NZ_JAHGAW010000005.1"/>
</dbReference>
<evidence type="ECO:0000313" key="2">
    <source>
        <dbReference type="Proteomes" id="UP001138757"/>
    </source>
</evidence>
<sequence>MAVCLAIVAVLPGHSLAQEDHSGLTRASYRRNCLKCHHSAAPEGISPEIMEGLHPVPGLRPREALPGLVCWRHCETCKLPDRDWVRPNR</sequence>
<keyword evidence="2" id="KW-1185">Reference proteome</keyword>
<reference evidence="1" key="1">
    <citation type="submission" date="2021-05" db="EMBL/GenBank/DDBJ databases">
        <title>Genome of Sphingobium sp. strain.</title>
        <authorList>
            <person name="Fan R."/>
        </authorList>
    </citation>
    <scope>NUCLEOTIDE SEQUENCE</scope>
    <source>
        <strain evidence="1">H33</strain>
    </source>
</reference>
<dbReference type="AlphaFoldDB" id="A0A9X1DBK1"/>
<gene>
    <name evidence="1" type="ORF">KK488_08320</name>
</gene>
<protein>
    <submittedName>
        <fullName evidence="1">Uncharacterized protein</fullName>
    </submittedName>
</protein>
<dbReference type="EMBL" id="JAHGAW010000005">
    <property type="protein sequence ID" value="MBT2186949.1"/>
    <property type="molecule type" value="Genomic_DNA"/>
</dbReference>
<proteinExistence type="predicted"/>
<comment type="caution">
    <text evidence="1">The sequence shown here is derived from an EMBL/GenBank/DDBJ whole genome shotgun (WGS) entry which is preliminary data.</text>
</comment>
<dbReference type="Proteomes" id="UP001138757">
    <property type="component" value="Unassembled WGS sequence"/>
</dbReference>
<evidence type="ECO:0000313" key="1">
    <source>
        <dbReference type="EMBL" id="MBT2186949.1"/>
    </source>
</evidence>